<evidence type="ECO:0000313" key="1">
    <source>
        <dbReference type="EMBL" id="PRO67233.1"/>
    </source>
</evidence>
<comment type="caution">
    <text evidence="1">The sequence shown here is derived from an EMBL/GenBank/DDBJ whole genome shotgun (WGS) entry which is preliminary data.</text>
</comment>
<dbReference type="Proteomes" id="UP000243650">
    <property type="component" value="Unassembled WGS sequence"/>
</dbReference>
<sequence>MPKPQRPEISRESKKTIKKTAWYGRTYCRSLFVSVGSASPPLVLSTACRGMEKLDSAGALREYWAAKLEYGRGKLDNNREVGMERLVVRLEGAVAGLAASVVRQTGSEVRLRRWLCFHTSASAGTRAAAGTGRKRVHVQQLLFF</sequence>
<dbReference type="AlphaFoldDB" id="A0A2P6MLT1"/>
<keyword evidence="2" id="KW-1185">Reference proteome</keyword>
<accession>A0A2P6MLT1</accession>
<reference evidence="1 2" key="1">
    <citation type="submission" date="2018-03" db="EMBL/GenBank/DDBJ databases">
        <title>Bacillus urumqiensis sp. nov., a moderately haloalkaliphilic bacterium isolated from a salt lake.</title>
        <authorList>
            <person name="Zhao B."/>
            <person name="Liao Z."/>
        </authorList>
    </citation>
    <scope>NUCLEOTIDE SEQUENCE [LARGE SCALE GENOMIC DNA]</scope>
    <source>
        <strain evidence="1 2">BZ-SZ-XJ18</strain>
    </source>
</reference>
<protein>
    <submittedName>
        <fullName evidence="1">Uncharacterized protein</fullName>
    </submittedName>
</protein>
<dbReference type="EMBL" id="PVNS01000001">
    <property type="protein sequence ID" value="PRO67233.1"/>
    <property type="molecule type" value="Genomic_DNA"/>
</dbReference>
<gene>
    <name evidence="1" type="ORF">C6I21_01340</name>
</gene>
<name>A0A2P6MLT1_ALKUR</name>
<organism evidence="1 2">
    <name type="scientific">Alkalicoccus urumqiensis</name>
    <name type="common">Bacillus urumqiensis</name>
    <dbReference type="NCBI Taxonomy" id="1548213"/>
    <lineage>
        <taxon>Bacteria</taxon>
        <taxon>Bacillati</taxon>
        <taxon>Bacillota</taxon>
        <taxon>Bacilli</taxon>
        <taxon>Bacillales</taxon>
        <taxon>Bacillaceae</taxon>
        <taxon>Alkalicoccus</taxon>
    </lineage>
</organism>
<proteinExistence type="predicted"/>
<evidence type="ECO:0000313" key="2">
    <source>
        <dbReference type="Proteomes" id="UP000243650"/>
    </source>
</evidence>